<dbReference type="InterPro" id="IPR043166">
    <property type="entry name" value="LarA-like_C"/>
</dbReference>
<protein>
    <submittedName>
        <fullName evidence="2">DUF2088 domain-containing protein</fullName>
    </submittedName>
</protein>
<gene>
    <name evidence="2" type="ORF">FRD01_00980</name>
</gene>
<organism evidence="2 3">
    <name type="scientific">Microvenator marinus</name>
    <dbReference type="NCBI Taxonomy" id="2600177"/>
    <lineage>
        <taxon>Bacteria</taxon>
        <taxon>Deltaproteobacteria</taxon>
        <taxon>Bradymonadales</taxon>
        <taxon>Microvenatoraceae</taxon>
        <taxon>Microvenator</taxon>
    </lineage>
</organism>
<keyword evidence="3" id="KW-1185">Reference proteome</keyword>
<name>A0A5B8XR66_9DELT</name>
<evidence type="ECO:0000313" key="3">
    <source>
        <dbReference type="Proteomes" id="UP000321595"/>
    </source>
</evidence>
<feature type="domain" description="LarA-like N-terminal" evidence="1">
    <location>
        <begin position="24"/>
        <end position="221"/>
    </location>
</feature>
<proteinExistence type="predicted"/>
<accession>A0A5B8XR66</accession>
<dbReference type="Proteomes" id="UP000321595">
    <property type="component" value="Chromosome"/>
</dbReference>
<dbReference type="KEGG" id="bbae:FRD01_00980"/>
<dbReference type="PANTHER" id="PTHR33171:SF17">
    <property type="entry name" value="LARA-LIKE N-TERMINAL DOMAIN-CONTAINING PROTEIN"/>
    <property type="match status" value="1"/>
</dbReference>
<dbReference type="OrthoDB" id="9770545at2"/>
<evidence type="ECO:0000259" key="1">
    <source>
        <dbReference type="Pfam" id="PF09861"/>
    </source>
</evidence>
<reference evidence="2 3" key="1">
    <citation type="submission" date="2019-08" db="EMBL/GenBank/DDBJ databases">
        <authorList>
            <person name="Liang Q."/>
        </authorList>
    </citation>
    <scope>NUCLEOTIDE SEQUENCE [LARGE SCALE GENOMIC DNA]</scope>
    <source>
        <strain evidence="2 3">V1718</strain>
    </source>
</reference>
<dbReference type="Pfam" id="PF09861">
    <property type="entry name" value="Lar_N"/>
    <property type="match status" value="1"/>
</dbReference>
<dbReference type="Gene3D" id="3.40.50.11440">
    <property type="match status" value="1"/>
</dbReference>
<sequence length="530" mass="60695">MAEDKTYSCVRILDEDSVPRYMHYGEDFINVKLPAGTRVVYAKPPMKPIENRKAAIRYALNNPEGDAKPLYAQLKPGMKVTIAIDDISVPLPPMRTPDLRQQMLEVVLQILEDHGVEDYEMVIALALHRPMTASEIKRMVGSEIFNKYYPHRLYNMDGEDKENMVILGTTRHGEEVQMVRRAAESDLLIYVNINYVPMNGGYKSIATGLAGYTGIRHHHNPKTILASDSYMDPEKSALYSSNERIGKVIRENLNVFHIETTLNNKMYDDNLMFLARPEDIWSPADHLKFKAMQKALERVPRPAKRALFHKIPADYGLVGVHAGETEAVHAKTLEKCWQQHAVEMEGQADVMIYGIPFESPYNVNSILNPILVHVMALGYFFNMYRGKPVIKKGGTLIITHPCYDDFDPDHHPSYIEFFNLCLSETRDSKVLAHKWEEKFAHNPNYIEMYRRGNAYHGVHPFYMWYWGENGRAHIGRVIVVGAENSYVPERMGWLAADTMEDALEMAKDFHGPSPEITMMHHPPFLIADMI</sequence>
<dbReference type="InterPro" id="IPR048068">
    <property type="entry name" value="LarA-like"/>
</dbReference>
<dbReference type="InterPro" id="IPR018657">
    <property type="entry name" value="LarA-like_N"/>
</dbReference>
<dbReference type="Gene3D" id="3.90.226.30">
    <property type="match status" value="1"/>
</dbReference>
<evidence type="ECO:0000313" key="2">
    <source>
        <dbReference type="EMBL" id="QED25859.1"/>
    </source>
</evidence>
<dbReference type="GO" id="GO:0050043">
    <property type="term" value="F:lactate racemase activity"/>
    <property type="evidence" value="ECO:0007669"/>
    <property type="project" value="InterPro"/>
</dbReference>
<dbReference type="RefSeq" id="WP_146956797.1">
    <property type="nucleotide sequence ID" value="NZ_CP042467.1"/>
</dbReference>
<dbReference type="PANTHER" id="PTHR33171">
    <property type="entry name" value="LAR_N DOMAIN-CONTAINING PROTEIN"/>
    <property type="match status" value="1"/>
</dbReference>
<dbReference type="AlphaFoldDB" id="A0A5B8XR66"/>
<dbReference type="EMBL" id="CP042467">
    <property type="protein sequence ID" value="QED25859.1"/>
    <property type="molecule type" value="Genomic_DNA"/>
</dbReference>